<comment type="similarity">
    <text evidence="1">In the C-terminal section; belongs to the class-I pyridoxal-phosphate-dependent aminotransferase family.</text>
</comment>
<dbReference type="SUPFAM" id="SSF46785">
    <property type="entry name" value="Winged helix' DNA-binding domain"/>
    <property type="match status" value="1"/>
</dbReference>
<dbReference type="EMBL" id="FNFV01000007">
    <property type="protein sequence ID" value="SDK99313.1"/>
    <property type="molecule type" value="Genomic_DNA"/>
</dbReference>
<evidence type="ECO:0000256" key="1">
    <source>
        <dbReference type="ARBA" id="ARBA00005384"/>
    </source>
</evidence>
<evidence type="ECO:0000256" key="2">
    <source>
        <dbReference type="ARBA" id="ARBA00022898"/>
    </source>
</evidence>
<dbReference type="Pfam" id="PF00392">
    <property type="entry name" value="GntR"/>
    <property type="match status" value="1"/>
</dbReference>
<dbReference type="SUPFAM" id="SSF53383">
    <property type="entry name" value="PLP-dependent transferases"/>
    <property type="match status" value="1"/>
</dbReference>
<dbReference type="SMART" id="SM00345">
    <property type="entry name" value="HTH_GNTR"/>
    <property type="match status" value="1"/>
</dbReference>
<evidence type="ECO:0000256" key="4">
    <source>
        <dbReference type="ARBA" id="ARBA00023125"/>
    </source>
</evidence>
<dbReference type="Gene3D" id="3.40.640.10">
    <property type="entry name" value="Type I PLP-dependent aspartate aminotransferase-like (Major domain)"/>
    <property type="match status" value="1"/>
</dbReference>
<keyword evidence="3" id="KW-0805">Transcription regulation</keyword>
<dbReference type="InterPro" id="IPR015424">
    <property type="entry name" value="PyrdxlP-dep_Trfase"/>
</dbReference>
<dbReference type="PANTHER" id="PTHR46577">
    <property type="entry name" value="HTH-TYPE TRANSCRIPTIONAL REGULATORY PROTEIN GABR"/>
    <property type="match status" value="1"/>
</dbReference>
<dbReference type="OrthoDB" id="9808770at2"/>
<evidence type="ECO:0000256" key="3">
    <source>
        <dbReference type="ARBA" id="ARBA00023015"/>
    </source>
</evidence>
<evidence type="ECO:0000256" key="5">
    <source>
        <dbReference type="ARBA" id="ARBA00023163"/>
    </source>
</evidence>
<gene>
    <name evidence="7" type="ORF">SAMN05216257_10769</name>
</gene>
<keyword evidence="7" id="KW-0808">Transferase</keyword>
<name>A0A1G9GGB7_9RHOB</name>
<evidence type="ECO:0000313" key="8">
    <source>
        <dbReference type="Proteomes" id="UP000199328"/>
    </source>
</evidence>
<dbReference type="InterPro" id="IPR036388">
    <property type="entry name" value="WH-like_DNA-bd_sf"/>
</dbReference>
<dbReference type="Proteomes" id="UP000199328">
    <property type="component" value="Unassembled WGS sequence"/>
</dbReference>
<dbReference type="InterPro" id="IPR051446">
    <property type="entry name" value="HTH_trans_reg/aminotransferase"/>
</dbReference>
<dbReference type="InterPro" id="IPR015421">
    <property type="entry name" value="PyrdxlP-dep_Trfase_major"/>
</dbReference>
<dbReference type="InterPro" id="IPR000524">
    <property type="entry name" value="Tscrpt_reg_HTH_GntR"/>
</dbReference>
<dbReference type="Pfam" id="PF00155">
    <property type="entry name" value="Aminotran_1_2"/>
    <property type="match status" value="1"/>
</dbReference>
<organism evidence="7 8">
    <name type="scientific">Meinhardsimonia xiamenensis</name>
    <dbReference type="NCBI Taxonomy" id="990712"/>
    <lineage>
        <taxon>Bacteria</taxon>
        <taxon>Pseudomonadati</taxon>
        <taxon>Pseudomonadota</taxon>
        <taxon>Alphaproteobacteria</taxon>
        <taxon>Rhodobacterales</taxon>
        <taxon>Paracoccaceae</taxon>
        <taxon>Meinhardsimonia</taxon>
    </lineage>
</organism>
<dbReference type="Gene3D" id="1.10.10.10">
    <property type="entry name" value="Winged helix-like DNA-binding domain superfamily/Winged helix DNA-binding domain"/>
    <property type="match status" value="1"/>
</dbReference>
<dbReference type="CDD" id="cd07377">
    <property type="entry name" value="WHTH_GntR"/>
    <property type="match status" value="1"/>
</dbReference>
<dbReference type="GO" id="GO:0008483">
    <property type="term" value="F:transaminase activity"/>
    <property type="evidence" value="ECO:0007669"/>
    <property type="project" value="UniProtKB-KW"/>
</dbReference>
<dbReference type="STRING" id="990712.SAMN05216257_10769"/>
<accession>A0A1G9GGB7</accession>
<dbReference type="InterPro" id="IPR004839">
    <property type="entry name" value="Aminotransferase_I/II_large"/>
</dbReference>
<proteinExistence type="inferred from homology"/>
<dbReference type="GO" id="GO:0003677">
    <property type="term" value="F:DNA binding"/>
    <property type="evidence" value="ECO:0007669"/>
    <property type="project" value="UniProtKB-KW"/>
</dbReference>
<keyword evidence="8" id="KW-1185">Reference proteome</keyword>
<dbReference type="AlphaFoldDB" id="A0A1G9GGB7"/>
<dbReference type="RefSeq" id="WP_092501079.1">
    <property type="nucleotide sequence ID" value="NZ_FNFV01000007.1"/>
</dbReference>
<dbReference type="CDD" id="cd00609">
    <property type="entry name" value="AAT_like"/>
    <property type="match status" value="1"/>
</dbReference>
<reference evidence="8" key="1">
    <citation type="submission" date="2016-10" db="EMBL/GenBank/DDBJ databases">
        <authorList>
            <person name="Varghese N."/>
            <person name="Submissions S."/>
        </authorList>
    </citation>
    <scope>NUCLEOTIDE SEQUENCE [LARGE SCALE GENOMIC DNA]</scope>
    <source>
        <strain evidence="8">CGMCC 1.10789</strain>
    </source>
</reference>
<dbReference type="InterPro" id="IPR036390">
    <property type="entry name" value="WH_DNA-bd_sf"/>
</dbReference>
<dbReference type="GO" id="GO:0003700">
    <property type="term" value="F:DNA-binding transcription factor activity"/>
    <property type="evidence" value="ECO:0007669"/>
    <property type="project" value="InterPro"/>
</dbReference>
<keyword evidence="2" id="KW-0663">Pyridoxal phosphate</keyword>
<dbReference type="PROSITE" id="PS50949">
    <property type="entry name" value="HTH_GNTR"/>
    <property type="match status" value="1"/>
</dbReference>
<keyword evidence="5" id="KW-0804">Transcription</keyword>
<evidence type="ECO:0000259" key="6">
    <source>
        <dbReference type="PROSITE" id="PS50949"/>
    </source>
</evidence>
<keyword evidence="4" id="KW-0238">DNA-binding</keyword>
<protein>
    <submittedName>
        <fullName evidence="7">GntR family transcriptional regulator / MocR family aminotransferase</fullName>
    </submittedName>
</protein>
<evidence type="ECO:0000313" key="7">
    <source>
        <dbReference type="EMBL" id="SDK99313.1"/>
    </source>
</evidence>
<dbReference type="PANTHER" id="PTHR46577:SF1">
    <property type="entry name" value="HTH-TYPE TRANSCRIPTIONAL REGULATORY PROTEIN GABR"/>
    <property type="match status" value="1"/>
</dbReference>
<dbReference type="GO" id="GO:0030170">
    <property type="term" value="F:pyridoxal phosphate binding"/>
    <property type="evidence" value="ECO:0007669"/>
    <property type="project" value="InterPro"/>
</dbReference>
<keyword evidence="7" id="KW-0032">Aminotransferase</keyword>
<feature type="domain" description="HTH gntR-type" evidence="6">
    <location>
        <begin position="16"/>
        <end position="84"/>
    </location>
</feature>
<sequence length="493" mass="53523">MAVPVESFFLDPEAPGTLQARIQQMVAEEILSGRLKPGEKLPSTRRLAAHLGVSRITVTLAYAELLANDYLTARGRSGFYVSQSAPRPAALPPAPAPGQPVDWQRTLARRASGGAGLRKPRDWRRFRFPFIYGQPDPALFDHSGWRQCAIRALGQKDIDTLTADQHDADDPLLVEFIARHILPRRGIRAGPDEILVTLGAQNALWLTAQLLLSPERAAAVEDPSYPALRDILAQTGCRLLPVPVDGDGLPPEAIPEGVAAIFTTPSHQCPTSATMPRARRRAILDRARQLGAVVVEDDYEFEMAYLKAPLPALKSLDADGRVIYAGSFSKALFPGLRLGYLVGPAPFIAEARALRAAVLRHAPGHTQRTAAYYLSLGHYDAQIQRLGRALAARREEMERAIRAAGLEIAGAGAHGGSSFWIRAPEGIDSARLAERLARREVLIEPGAAFFSAGSPGAEAARHFRLGYGSIPRERIREGIARIAEEIAAMRTEG</sequence>